<evidence type="ECO:0000256" key="4">
    <source>
        <dbReference type="SAM" id="SignalP"/>
    </source>
</evidence>
<evidence type="ECO:0000313" key="7">
    <source>
        <dbReference type="Proteomes" id="UP000321287"/>
    </source>
</evidence>
<name>A0AAN4R2W6_9PROT</name>
<accession>A0AAN4R2W6</accession>
<dbReference type="EMBL" id="BJVS01000006">
    <property type="protein sequence ID" value="GEL54138.1"/>
    <property type="molecule type" value="Genomic_DNA"/>
</dbReference>
<evidence type="ECO:0000256" key="1">
    <source>
        <dbReference type="ARBA" id="ARBA00004196"/>
    </source>
</evidence>
<keyword evidence="7" id="KW-1185">Reference proteome</keyword>
<evidence type="ECO:0000256" key="2">
    <source>
        <dbReference type="ARBA" id="ARBA00007639"/>
    </source>
</evidence>
<dbReference type="GO" id="GO:0030246">
    <property type="term" value="F:carbohydrate binding"/>
    <property type="evidence" value="ECO:0007669"/>
    <property type="project" value="UniProtKB-ARBA"/>
</dbReference>
<dbReference type="InterPro" id="IPR025997">
    <property type="entry name" value="SBP_2_dom"/>
</dbReference>
<comment type="similarity">
    <text evidence="2">Belongs to the bacterial solute-binding protein 2 family.</text>
</comment>
<feature type="signal peptide" evidence="4">
    <location>
        <begin position="1"/>
        <end position="29"/>
    </location>
</feature>
<dbReference type="PANTHER" id="PTHR46847:SF2">
    <property type="entry name" value="ABC TRANSPORTER SUGAR-BINDING PROTEIN"/>
    <property type="match status" value="1"/>
</dbReference>
<feature type="chain" id="PRO_5042863821" evidence="4">
    <location>
        <begin position="30"/>
        <end position="323"/>
    </location>
</feature>
<feature type="domain" description="Periplasmic binding protein" evidence="5">
    <location>
        <begin position="41"/>
        <end position="295"/>
    </location>
</feature>
<comment type="subcellular location">
    <subcellularLocation>
        <location evidence="1">Cell envelope</location>
    </subcellularLocation>
</comment>
<dbReference type="CDD" id="cd06321">
    <property type="entry name" value="PBP1_ABC_sugar_binding-like"/>
    <property type="match status" value="1"/>
</dbReference>
<organism evidence="6 7">
    <name type="scientific">Asaia bogorensis NBRC 16594</name>
    <dbReference type="NCBI Taxonomy" id="1231624"/>
    <lineage>
        <taxon>Bacteria</taxon>
        <taxon>Pseudomonadati</taxon>
        <taxon>Pseudomonadota</taxon>
        <taxon>Alphaproteobacteria</taxon>
        <taxon>Acetobacterales</taxon>
        <taxon>Acetobacteraceae</taxon>
        <taxon>Asaia</taxon>
    </lineage>
</organism>
<dbReference type="InterPro" id="IPR028082">
    <property type="entry name" value="Peripla_BP_I"/>
</dbReference>
<dbReference type="Proteomes" id="UP000321287">
    <property type="component" value="Unassembled WGS sequence"/>
</dbReference>
<reference evidence="6 7" key="1">
    <citation type="submission" date="2019-07" db="EMBL/GenBank/DDBJ databases">
        <title>Whole genome shotgun sequence of Asaia bogorensis NBRC 16594.</title>
        <authorList>
            <person name="Hosoyama A."/>
            <person name="Uohara A."/>
            <person name="Ohji S."/>
            <person name="Ichikawa N."/>
        </authorList>
    </citation>
    <scope>NUCLEOTIDE SEQUENCE [LARGE SCALE GENOMIC DNA]</scope>
    <source>
        <strain evidence="6 7">NBRC 16594</strain>
    </source>
</reference>
<evidence type="ECO:0000259" key="5">
    <source>
        <dbReference type="Pfam" id="PF13407"/>
    </source>
</evidence>
<dbReference type="PANTHER" id="PTHR46847">
    <property type="entry name" value="D-ALLOSE-BINDING PERIPLASMIC PROTEIN-RELATED"/>
    <property type="match status" value="1"/>
</dbReference>
<dbReference type="AlphaFoldDB" id="A0AAN4R2W6"/>
<dbReference type="Pfam" id="PF13407">
    <property type="entry name" value="Peripla_BP_4"/>
    <property type="match status" value="1"/>
</dbReference>
<keyword evidence="3 4" id="KW-0732">Signal</keyword>
<evidence type="ECO:0000256" key="3">
    <source>
        <dbReference type="ARBA" id="ARBA00022729"/>
    </source>
</evidence>
<protein>
    <submittedName>
        <fullName evidence="6">Sugar ABC transporter substrate-binding protein</fullName>
    </submittedName>
</protein>
<dbReference type="SUPFAM" id="SSF53822">
    <property type="entry name" value="Periplasmic binding protein-like I"/>
    <property type="match status" value="1"/>
</dbReference>
<dbReference type="GO" id="GO:0030313">
    <property type="term" value="C:cell envelope"/>
    <property type="evidence" value="ECO:0007669"/>
    <property type="project" value="UniProtKB-SubCell"/>
</dbReference>
<dbReference type="Gene3D" id="3.40.50.2300">
    <property type="match status" value="2"/>
</dbReference>
<evidence type="ECO:0000313" key="6">
    <source>
        <dbReference type="EMBL" id="GEL54138.1"/>
    </source>
</evidence>
<proteinExistence type="inferred from homology"/>
<gene>
    <name evidence="6" type="ORF">ABO01nite_21450</name>
</gene>
<comment type="caution">
    <text evidence="6">The sequence shown here is derived from an EMBL/GenBank/DDBJ whole genome shotgun (WGS) entry which is preliminary data.</text>
</comment>
<sequence>MFLFRFGFFKMITHTKFFLGALALSTVLAAPAARADGISNVGVSVGSLGNPYFVALVKGATTQLKSIAPSASINALSADYDLNKQFSQMDSFVTSGVNLILLNGVDPQAVMPAVKRVQKAGATVIAVDVASAGVDGTVQTDNVAAGRISCEYLAKKIDGKGEVAIENGPQVSSIIDRVKGCKEVLAKYPDIKIVSDDQNGGAERDLGFKVMQGFLVRFPNLKGVFAINDPEAIGGDLAIRQAHRQGIIVTSVDGAPDIVSSLKDPRSSVVASASQDPYQMGKDGVAMGQAIKDGKVAKGTVRLMPPTLITRDNVGSYKGWTGE</sequence>